<evidence type="ECO:0000313" key="1">
    <source>
        <dbReference type="Proteomes" id="UP000504635"/>
    </source>
</evidence>
<organism evidence="1 3">
    <name type="scientific">Sitophilus oryzae</name>
    <name type="common">Rice weevil</name>
    <name type="synonym">Curculio oryzae</name>
    <dbReference type="NCBI Taxonomy" id="7048"/>
    <lineage>
        <taxon>Eukaryota</taxon>
        <taxon>Metazoa</taxon>
        <taxon>Ecdysozoa</taxon>
        <taxon>Arthropoda</taxon>
        <taxon>Hexapoda</taxon>
        <taxon>Insecta</taxon>
        <taxon>Pterygota</taxon>
        <taxon>Neoptera</taxon>
        <taxon>Endopterygota</taxon>
        <taxon>Coleoptera</taxon>
        <taxon>Polyphaga</taxon>
        <taxon>Cucujiformia</taxon>
        <taxon>Curculionidae</taxon>
        <taxon>Dryophthorinae</taxon>
        <taxon>Sitophilus</taxon>
    </lineage>
</organism>
<reference evidence="2 3" key="1">
    <citation type="submission" date="2025-04" db="UniProtKB">
        <authorList>
            <consortium name="RefSeq"/>
        </authorList>
    </citation>
    <scope>IDENTIFICATION</scope>
    <source>
        <tissue evidence="2 3">Gonads</tissue>
    </source>
</reference>
<dbReference type="RefSeq" id="XP_030746146.1">
    <property type="nucleotide sequence ID" value="XM_030890286.1"/>
</dbReference>
<dbReference type="Proteomes" id="UP000504635">
    <property type="component" value="Unplaced"/>
</dbReference>
<evidence type="ECO:0000313" key="2">
    <source>
        <dbReference type="RefSeq" id="XP_030746145.1"/>
    </source>
</evidence>
<dbReference type="KEGG" id="soy:115874976"/>
<sequence length="393" mass="45374">MLVCKWGFDGSSGHSQYKQSFADASCTDEFLYLVVLGPLRLQDVETENVMWVNPSPSSTLYCRPIKFIFKKENKELIRDEEKNILEKINNLNPFDIKFDNGQICTVVYTMFTMMDGSIANIVSDTNATSKCIICQATTKHMNLENISRPSQIENYRFGLSTLHCWIRFFECLLHIGYRLPIKSWQVKGAENKEIIENNKKKIQAEFKSRMGLIVDKPKPGYGSSNDGNTARSFFYNQELSSEILGIDKNLIVKFSIILRVLASGRPIKIENFKELLGETKQVYLDLYRWYYMPSSVHKVLEHGCEIIESFSLPIGQLSEDALEARHKEVRKYRLFHTRKCSRISSNTDLLKRLLLTSEPLISTKRKVTTRKSNKLDIDVQKYLICEDIVEIIS</sequence>
<dbReference type="AlphaFoldDB" id="A0A6J2X4N2"/>
<accession>A0A6J2X4N2</accession>
<proteinExistence type="predicted"/>
<dbReference type="GeneID" id="115874976"/>
<protein>
    <submittedName>
        <fullName evidence="2 3">Uncharacterized protein LOC115874976 isoform X1</fullName>
    </submittedName>
</protein>
<dbReference type="RefSeq" id="XP_030746145.1">
    <property type="nucleotide sequence ID" value="XM_030890285.1"/>
</dbReference>
<name>A0A6J2X4N2_SITOR</name>
<keyword evidence="1" id="KW-1185">Reference proteome</keyword>
<gene>
    <name evidence="2 3" type="primary">LOC115874976</name>
</gene>
<evidence type="ECO:0000313" key="3">
    <source>
        <dbReference type="RefSeq" id="XP_030746146.1"/>
    </source>
</evidence>
<dbReference type="OrthoDB" id="8193306at2759"/>